<dbReference type="Gene3D" id="3.60.15.10">
    <property type="entry name" value="Ribonuclease Z/Hydroxyacylglutathione hydrolase-like"/>
    <property type="match status" value="1"/>
</dbReference>
<reference evidence="3 4" key="1">
    <citation type="submission" date="2015-01" db="EMBL/GenBank/DDBJ databases">
        <title>The Genome Sequence of Exophiala oligosperma CBS72588.</title>
        <authorList>
            <consortium name="The Broad Institute Genomics Platform"/>
            <person name="Cuomo C."/>
            <person name="de Hoog S."/>
            <person name="Gorbushina A."/>
            <person name="Stielow B."/>
            <person name="Teixiera M."/>
            <person name="Abouelleil A."/>
            <person name="Chapman S.B."/>
            <person name="Priest M."/>
            <person name="Young S.K."/>
            <person name="Wortman J."/>
            <person name="Nusbaum C."/>
            <person name="Birren B."/>
        </authorList>
    </citation>
    <scope>NUCLEOTIDE SEQUENCE [LARGE SCALE GENOMIC DNA]</scope>
    <source>
        <strain evidence="3 4">CBS 72588</strain>
    </source>
</reference>
<dbReference type="EMBL" id="KN847335">
    <property type="protein sequence ID" value="KIW43327.1"/>
    <property type="molecule type" value="Genomic_DNA"/>
</dbReference>
<dbReference type="Proteomes" id="UP000053342">
    <property type="component" value="Unassembled WGS sequence"/>
</dbReference>
<dbReference type="PANTHER" id="PTHR42951">
    <property type="entry name" value="METALLO-BETA-LACTAMASE DOMAIN-CONTAINING"/>
    <property type="match status" value="1"/>
</dbReference>
<feature type="chain" id="PRO_5002250291" description="Metallo-beta-lactamase domain-containing protein" evidence="1">
    <location>
        <begin position="20"/>
        <end position="308"/>
    </location>
</feature>
<name>A0A0D2C0U8_9EURO</name>
<dbReference type="Pfam" id="PF00753">
    <property type="entry name" value="Lactamase_B"/>
    <property type="match status" value="1"/>
</dbReference>
<dbReference type="CDD" id="cd07739">
    <property type="entry name" value="metallo-hydrolase-like_MBL-fold"/>
    <property type="match status" value="1"/>
</dbReference>
<dbReference type="InterPro" id="IPR050855">
    <property type="entry name" value="NDM-1-like"/>
</dbReference>
<keyword evidence="1" id="KW-0732">Signal</keyword>
<dbReference type="AlphaFoldDB" id="A0A0D2C0U8"/>
<dbReference type="RefSeq" id="XP_016263543.1">
    <property type="nucleotide sequence ID" value="XM_016405337.1"/>
</dbReference>
<evidence type="ECO:0000313" key="4">
    <source>
        <dbReference type="Proteomes" id="UP000053342"/>
    </source>
</evidence>
<sequence>MKSIFGWVLLASTYGVAFSEFVTKKNGLQVDVYHQPPAGVVYQNSTDSSFSPTAFTLIHGEHDAILVDSPATIAQGKALAQWINQTIPGKQLKTVYITHGHGDHFFTGHIIQQSYPGAQVVAKKDVYDHMLQQYEPAVFKSVWASLFPGGQVTDTPLAAKVLSQNGTFHLEGHVLQAVEVGQSDTYNTTALHVPDLDLVVGGDVIYGHCHQLFAEDSSHELRQKWLISLDEAAALNPKVVVPSHMQAHDRYQPSHINETKRHIHFWEQLLANSSSWQELEAKVKKAFPLRTGNFVPRWSSQAPFSAAF</sequence>
<feature type="domain" description="Metallo-beta-lactamase" evidence="2">
    <location>
        <begin position="52"/>
        <end position="244"/>
    </location>
</feature>
<dbReference type="SMART" id="SM00849">
    <property type="entry name" value="Lactamase_B"/>
    <property type="match status" value="1"/>
</dbReference>
<organism evidence="3 4">
    <name type="scientific">Exophiala oligosperma</name>
    <dbReference type="NCBI Taxonomy" id="215243"/>
    <lineage>
        <taxon>Eukaryota</taxon>
        <taxon>Fungi</taxon>
        <taxon>Dikarya</taxon>
        <taxon>Ascomycota</taxon>
        <taxon>Pezizomycotina</taxon>
        <taxon>Eurotiomycetes</taxon>
        <taxon>Chaetothyriomycetidae</taxon>
        <taxon>Chaetothyriales</taxon>
        <taxon>Herpotrichiellaceae</taxon>
        <taxon>Exophiala</taxon>
    </lineage>
</organism>
<dbReference type="STRING" id="215243.A0A0D2C0U8"/>
<dbReference type="GeneID" id="27356513"/>
<accession>A0A0D2C0U8</accession>
<dbReference type="InterPro" id="IPR036866">
    <property type="entry name" value="RibonucZ/Hydroxyglut_hydro"/>
</dbReference>
<dbReference type="VEuPathDB" id="FungiDB:PV06_04439"/>
<dbReference type="OrthoDB" id="536211at2759"/>
<proteinExistence type="predicted"/>
<keyword evidence="4" id="KW-1185">Reference proteome</keyword>
<dbReference type="HOGENOM" id="CLU_054962_1_0_1"/>
<protein>
    <recommendedName>
        <fullName evidence="2">Metallo-beta-lactamase domain-containing protein</fullName>
    </recommendedName>
</protein>
<evidence type="ECO:0000313" key="3">
    <source>
        <dbReference type="EMBL" id="KIW43327.1"/>
    </source>
</evidence>
<feature type="signal peptide" evidence="1">
    <location>
        <begin position="1"/>
        <end position="19"/>
    </location>
</feature>
<dbReference type="SUPFAM" id="SSF56281">
    <property type="entry name" value="Metallo-hydrolase/oxidoreductase"/>
    <property type="match status" value="1"/>
</dbReference>
<gene>
    <name evidence="3" type="ORF">PV06_04439</name>
</gene>
<dbReference type="InterPro" id="IPR001279">
    <property type="entry name" value="Metallo-B-lactamas"/>
</dbReference>
<evidence type="ECO:0000259" key="2">
    <source>
        <dbReference type="SMART" id="SM00849"/>
    </source>
</evidence>
<evidence type="ECO:0000256" key="1">
    <source>
        <dbReference type="SAM" id="SignalP"/>
    </source>
</evidence>
<dbReference type="PANTHER" id="PTHR42951:SF14">
    <property type="entry name" value="METALLO-BETA-LACTAMASE SUPERFAMILY PROTEIN"/>
    <property type="match status" value="1"/>
</dbReference>